<accession>A0A8D8CYD7</accession>
<dbReference type="EMBL" id="HBUE01141663">
    <property type="protein sequence ID" value="CAG6501038.1"/>
    <property type="molecule type" value="Transcribed_RNA"/>
</dbReference>
<protein>
    <submittedName>
        <fullName evidence="1">(northern house mosquito) hypothetical protein</fullName>
    </submittedName>
</protein>
<name>A0A8D8CYD7_CULPI</name>
<dbReference type="AlphaFoldDB" id="A0A8D8CYD7"/>
<dbReference type="EMBL" id="HBUE01141661">
    <property type="protein sequence ID" value="CAG6501036.1"/>
    <property type="molecule type" value="Transcribed_RNA"/>
</dbReference>
<organism evidence="1">
    <name type="scientific">Culex pipiens</name>
    <name type="common">House mosquito</name>
    <dbReference type="NCBI Taxonomy" id="7175"/>
    <lineage>
        <taxon>Eukaryota</taxon>
        <taxon>Metazoa</taxon>
        <taxon>Ecdysozoa</taxon>
        <taxon>Arthropoda</taxon>
        <taxon>Hexapoda</taxon>
        <taxon>Insecta</taxon>
        <taxon>Pterygota</taxon>
        <taxon>Neoptera</taxon>
        <taxon>Endopterygota</taxon>
        <taxon>Diptera</taxon>
        <taxon>Nematocera</taxon>
        <taxon>Culicoidea</taxon>
        <taxon>Culicidae</taxon>
        <taxon>Culicinae</taxon>
        <taxon>Culicini</taxon>
        <taxon>Culex</taxon>
        <taxon>Culex</taxon>
    </lineage>
</organism>
<dbReference type="EMBL" id="HBUE01141660">
    <property type="protein sequence ID" value="CAG6501034.1"/>
    <property type="molecule type" value="Transcribed_RNA"/>
</dbReference>
<sequence length="126" mass="14341">MNTLIEGKQIMMSQTSGIKVIQPTKILNPTKVQKAFLMKKTAKAMVTQGMAMSLTRVPIVTPNPIPVLNPPKVRQAQKMRKRNISKNLKPKVQSRNLKTNNPPKLITILIQFRRNRPKLTKMECLN</sequence>
<evidence type="ECO:0000313" key="1">
    <source>
        <dbReference type="EMBL" id="CAG6501034.1"/>
    </source>
</evidence>
<reference evidence="1" key="1">
    <citation type="submission" date="2021-05" db="EMBL/GenBank/DDBJ databases">
        <authorList>
            <person name="Alioto T."/>
            <person name="Alioto T."/>
            <person name="Gomez Garrido J."/>
        </authorList>
    </citation>
    <scope>NUCLEOTIDE SEQUENCE</scope>
</reference>
<proteinExistence type="predicted"/>